<keyword evidence="2" id="KW-1185">Reference proteome</keyword>
<protein>
    <submittedName>
        <fullName evidence="1">Uncharacterized protein</fullName>
    </submittedName>
</protein>
<name>A0A8X6UEU6_NEPPI</name>
<reference evidence="1" key="1">
    <citation type="submission" date="2020-08" db="EMBL/GenBank/DDBJ databases">
        <title>Multicomponent nature underlies the extraordinary mechanical properties of spider dragline silk.</title>
        <authorList>
            <person name="Kono N."/>
            <person name="Nakamura H."/>
            <person name="Mori M."/>
            <person name="Yoshida Y."/>
            <person name="Ohtoshi R."/>
            <person name="Malay A.D."/>
            <person name="Moran D.A.P."/>
            <person name="Tomita M."/>
            <person name="Numata K."/>
            <person name="Arakawa K."/>
        </authorList>
    </citation>
    <scope>NUCLEOTIDE SEQUENCE</scope>
</reference>
<dbReference type="Proteomes" id="UP000887013">
    <property type="component" value="Unassembled WGS sequence"/>
</dbReference>
<organism evidence="1 2">
    <name type="scientific">Nephila pilipes</name>
    <name type="common">Giant wood spider</name>
    <name type="synonym">Nephila maculata</name>
    <dbReference type="NCBI Taxonomy" id="299642"/>
    <lineage>
        <taxon>Eukaryota</taxon>
        <taxon>Metazoa</taxon>
        <taxon>Ecdysozoa</taxon>
        <taxon>Arthropoda</taxon>
        <taxon>Chelicerata</taxon>
        <taxon>Arachnida</taxon>
        <taxon>Araneae</taxon>
        <taxon>Araneomorphae</taxon>
        <taxon>Entelegynae</taxon>
        <taxon>Araneoidea</taxon>
        <taxon>Nephilidae</taxon>
        <taxon>Nephila</taxon>
    </lineage>
</organism>
<dbReference type="EMBL" id="BMAW01081591">
    <property type="protein sequence ID" value="GFU25269.1"/>
    <property type="molecule type" value="Genomic_DNA"/>
</dbReference>
<sequence>MSCCKVSQGELPPKSGTATRVDENQSEFQVTLGIATKLGLQRNRAAACRSCNCQYGTGDDYFAGYHLCMSKIISSRYPCSMVKKIPHKILKNFHIKSFFQQLFSKDENT</sequence>
<dbReference type="AlphaFoldDB" id="A0A8X6UEU6"/>
<evidence type="ECO:0000313" key="1">
    <source>
        <dbReference type="EMBL" id="GFU25269.1"/>
    </source>
</evidence>
<evidence type="ECO:0000313" key="2">
    <source>
        <dbReference type="Proteomes" id="UP000887013"/>
    </source>
</evidence>
<comment type="caution">
    <text evidence="1">The sequence shown here is derived from an EMBL/GenBank/DDBJ whole genome shotgun (WGS) entry which is preliminary data.</text>
</comment>
<gene>
    <name evidence="1" type="ORF">NPIL_620851</name>
</gene>
<accession>A0A8X6UEU6</accession>
<proteinExistence type="predicted"/>